<sequence length="121" mass="13041">MTDIETQVAALRDALERHLGVRGTSLAQQVRRAGRVLPRRLRAQAGLLAKAEALAGNPRLLQQLDDARLAQALEDLNAYIAGIDRGEAVRTQILSIAAAIAFNLILLFAAIVVVLRLQGVI</sequence>
<gene>
    <name evidence="2" type="ORF">So717_38800</name>
</gene>
<proteinExistence type="predicted"/>
<evidence type="ECO:0000313" key="3">
    <source>
        <dbReference type="Proteomes" id="UP000436522"/>
    </source>
</evidence>
<protein>
    <submittedName>
        <fullName evidence="2">Uncharacterized protein</fullName>
    </submittedName>
</protein>
<evidence type="ECO:0000256" key="1">
    <source>
        <dbReference type="SAM" id="Phobius"/>
    </source>
</evidence>
<dbReference type="AlphaFoldDB" id="A0A640VW66"/>
<feature type="transmembrane region" description="Helical" evidence="1">
    <location>
        <begin position="93"/>
        <end position="115"/>
    </location>
</feature>
<dbReference type="RefSeq" id="WP_159980473.1">
    <property type="nucleotide sequence ID" value="NZ_BLIV01000010.1"/>
</dbReference>
<keyword evidence="3" id="KW-1185">Reference proteome</keyword>
<evidence type="ECO:0000313" key="2">
    <source>
        <dbReference type="EMBL" id="GFE52127.1"/>
    </source>
</evidence>
<keyword evidence="1" id="KW-1133">Transmembrane helix</keyword>
<name>A0A640VW66_9RHOB</name>
<keyword evidence="1" id="KW-0812">Transmembrane</keyword>
<accession>A0A640VW66</accession>
<dbReference type="Proteomes" id="UP000436522">
    <property type="component" value="Unassembled WGS sequence"/>
</dbReference>
<reference evidence="2 3" key="1">
    <citation type="submission" date="2019-12" db="EMBL/GenBank/DDBJ databases">
        <title>Roseobacter cerasinus sp. nov., isolated from seawater around aquaculture.</title>
        <authorList>
            <person name="Muramatsu S."/>
            <person name="Takabe Y."/>
            <person name="Mori K."/>
            <person name="Takaichi S."/>
            <person name="Hanada S."/>
        </authorList>
    </citation>
    <scope>NUCLEOTIDE SEQUENCE [LARGE SCALE GENOMIC DNA]</scope>
    <source>
        <strain evidence="2 3">AI77</strain>
    </source>
</reference>
<organism evidence="2 3">
    <name type="scientific">Roseobacter cerasinus</name>
    <dbReference type="NCBI Taxonomy" id="2602289"/>
    <lineage>
        <taxon>Bacteria</taxon>
        <taxon>Pseudomonadati</taxon>
        <taxon>Pseudomonadota</taxon>
        <taxon>Alphaproteobacteria</taxon>
        <taxon>Rhodobacterales</taxon>
        <taxon>Roseobacteraceae</taxon>
        <taxon>Roseobacter</taxon>
    </lineage>
</organism>
<comment type="caution">
    <text evidence="2">The sequence shown here is derived from an EMBL/GenBank/DDBJ whole genome shotgun (WGS) entry which is preliminary data.</text>
</comment>
<keyword evidence="1" id="KW-0472">Membrane</keyword>
<dbReference type="EMBL" id="BLIV01000010">
    <property type="protein sequence ID" value="GFE52127.1"/>
    <property type="molecule type" value="Genomic_DNA"/>
</dbReference>